<sequence length="150" mass="16567">MSDRYSSIVDVLMLPYREDGRMPLLRRAEGRYAAGRLTVVGGHLEEGESPLDGAIREAEEELGIRIDPADAEFCGLFQFVAADGTRRLGTAWVTRRWAGTPANMEPEKHAELLWAEPGDPPDDCHPYTRGVLRHFVEGTLYAVIRAGGTA</sequence>
<keyword evidence="2" id="KW-1185">Reference proteome</keyword>
<accession>A0ACD5AJV1</accession>
<evidence type="ECO:0000313" key="2">
    <source>
        <dbReference type="Proteomes" id="UP001432251"/>
    </source>
</evidence>
<name>A0ACD5AJV1_9ACTN</name>
<dbReference type="EMBL" id="CP146022">
    <property type="protein sequence ID" value="WWQ67527.1"/>
    <property type="molecule type" value="Genomic_DNA"/>
</dbReference>
<organism evidence="1 2">
    <name type="scientific">Streptomyces citrinus</name>
    <dbReference type="NCBI Taxonomy" id="3118173"/>
    <lineage>
        <taxon>Bacteria</taxon>
        <taxon>Bacillati</taxon>
        <taxon>Actinomycetota</taxon>
        <taxon>Actinomycetes</taxon>
        <taxon>Kitasatosporales</taxon>
        <taxon>Streptomycetaceae</taxon>
        <taxon>Streptomyces</taxon>
    </lineage>
</organism>
<proteinExistence type="predicted"/>
<gene>
    <name evidence="1" type="ORF">V2W30_32140</name>
</gene>
<dbReference type="Proteomes" id="UP001432251">
    <property type="component" value="Chromosome"/>
</dbReference>
<protein>
    <submittedName>
        <fullName evidence="1">NUDIX domain-containing protein</fullName>
    </submittedName>
</protein>
<reference evidence="1" key="1">
    <citation type="journal article" date="2025" name="Int. J. Syst. Evol. Microbiol.">
        <title>Streptomyces citrinus sp. nov., with yellow diffusible pigment.</title>
        <authorList>
            <person name="He Y."/>
            <person name="Yang E."/>
            <person name="Xu J."/>
            <person name="Sun Y."/>
            <person name="Sun L."/>
        </authorList>
    </citation>
    <scope>NUCLEOTIDE SEQUENCE</scope>
    <source>
        <strain evidence="1">Q6</strain>
    </source>
</reference>
<evidence type="ECO:0000313" key="1">
    <source>
        <dbReference type="EMBL" id="WWQ67527.1"/>
    </source>
</evidence>